<dbReference type="NCBIfam" id="NF002969">
    <property type="entry name" value="PRK03643.1"/>
    <property type="match status" value="1"/>
</dbReference>
<name>A0A2V2YY49_9BACL</name>
<dbReference type="Gene3D" id="1.10.1040.10">
    <property type="entry name" value="N-(1-d-carboxylethyl)-l-norvaline Dehydrogenase, domain 2"/>
    <property type="match status" value="1"/>
</dbReference>
<evidence type="ECO:0000259" key="4">
    <source>
        <dbReference type="Pfam" id="PF01232"/>
    </source>
</evidence>
<dbReference type="GO" id="GO:0019592">
    <property type="term" value="P:mannitol catabolic process"/>
    <property type="evidence" value="ECO:0007669"/>
    <property type="project" value="TreeGrafter"/>
</dbReference>
<dbReference type="Proteomes" id="UP000246635">
    <property type="component" value="Unassembled WGS sequence"/>
</dbReference>
<feature type="domain" description="Mannitol dehydrogenase C-terminal" evidence="5">
    <location>
        <begin position="291"/>
        <end position="494"/>
    </location>
</feature>
<keyword evidence="7" id="KW-1185">Reference proteome</keyword>
<dbReference type="PANTHER" id="PTHR30524">
    <property type="entry name" value="MANNITOL-1-PHOSPHATE 5-DEHYDROGENASE"/>
    <property type="match status" value="1"/>
</dbReference>
<evidence type="ECO:0000256" key="1">
    <source>
        <dbReference type="ARBA" id="ARBA00023002"/>
    </source>
</evidence>
<dbReference type="GO" id="GO:0005829">
    <property type="term" value="C:cytosol"/>
    <property type="evidence" value="ECO:0007669"/>
    <property type="project" value="TreeGrafter"/>
</dbReference>
<sequence>MVEAKGLKLEQLSVERLTEEQKRQYEAVHASPITVLQVGEGNFLRGFADWMLQASRERGLFQGSVAVTQPRPSGKHNIEQLAAQDGLYTLVVRGLEDGQPVERHSIVSVFSKVFDPYENWREFIALASCEMLRFVISNTTEAGIAYKKEPLTYGPIASYPGKMAYLLYERYIKFQGAADKGIIFLPCELLERNGDALRDHIVRYSLDWGFPDDFRRWIASSCRFLNSLVDRIVTGYPAEEQAAEWFEQWSYSDRLLTTAEPYHLWAIEGEEELDDLLPLKKAGLNVHWTDDLRPYQQRKVRILNASHTWMAPLGLLHGVSHVRELIEHPVLGQRVRAMVRAEIIPSIPYSPDEMNVYADTVFERFANPFIRHRLEDIAMNSLSKFKVRLLPTLSYYAELGQAIPEGLATGVAGLLRYYRISHVNGQYEGRNLQGERYVVRDNAELLQQIAAIWANAEQKEQDLRTTVEQLLALETLWEQNLSSWPGLADAICHWWTKAEGGEV</sequence>
<evidence type="ECO:0000256" key="3">
    <source>
        <dbReference type="ARBA" id="ARBA00048615"/>
    </source>
</evidence>
<keyword evidence="2" id="KW-0520">NAD</keyword>
<dbReference type="PANTHER" id="PTHR30524:SF0">
    <property type="entry name" value="ALTRONATE OXIDOREDUCTASE-RELATED"/>
    <property type="match status" value="1"/>
</dbReference>
<comment type="catalytic activity">
    <reaction evidence="3">
        <text>D-mannitol 1-phosphate + NAD(+) = beta-D-fructose 6-phosphate + NADH + H(+)</text>
        <dbReference type="Rhea" id="RHEA:19661"/>
        <dbReference type="ChEBI" id="CHEBI:15378"/>
        <dbReference type="ChEBI" id="CHEBI:57540"/>
        <dbReference type="ChEBI" id="CHEBI:57634"/>
        <dbReference type="ChEBI" id="CHEBI:57945"/>
        <dbReference type="ChEBI" id="CHEBI:61381"/>
        <dbReference type="EC" id="1.1.1.17"/>
    </reaction>
</comment>
<dbReference type="InterPro" id="IPR008927">
    <property type="entry name" value="6-PGluconate_DH-like_C_sf"/>
</dbReference>
<dbReference type="SUPFAM" id="SSF51735">
    <property type="entry name" value="NAD(P)-binding Rossmann-fold domains"/>
    <property type="match status" value="1"/>
</dbReference>
<organism evidence="6 7">
    <name type="scientific">Paenibacillus cellulosilyticus</name>
    <dbReference type="NCBI Taxonomy" id="375489"/>
    <lineage>
        <taxon>Bacteria</taxon>
        <taxon>Bacillati</taxon>
        <taxon>Bacillota</taxon>
        <taxon>Bacilli</taxon>
        <taxon>Bacillales</taxon>
        <taxon>Paenibacillaceae</taxon>
        <taxon>Paenibacillus</taxon>
    </lineage>
</organism>
<protein>
    <submittedName>
        <fullName evidence="6">Tagaturonate reductase</fullName>
    </submittedName>
</protein>
<dbReference type="OrthoDB" id="9768714at2"/>
<dbReference type="InterPro" id="IPR013131">
    <property type="entry name" value="Mannitol_DH_N"/>
</dbReference>
<dbReference type="InterPro" id="IPR013118">
    <property type="entry name" value="Mannitol_DH_C"/>
</dbReference>
<comment type="caution">
    <text evidence="6">The sequence shown here is derived from an EMBL/GenBank/DDBJ whole genome shotgun (WGS) entry which is preliminary data.</text>
</comment>
<dbReference type="InterPro" id="IPR013328">
    <property type="entry name" value="6PGD_dom2"/>
</dbReference>
<evidence type="ECO:0000259" key="5">
    <source>
        <dbReference type="Pfam" id="PF08125"/>
    </source>
</evidence>
<dbReference type="SUPFAM" id="SSF48179">
    <property type="entry name" value="6-phosphogluconate dehydrogenase C-terminal domain-like"/>
    <property type="match status" value="1"/>
</dbReference>
<evidence type="ECO:0000313" key="6">
    <source>
        <dbReference type="EMBL" id="PWW07274.1"/>
    </source>
</evidence>
<dbReference type="Pfam" id="PF01232">
    <property type="entry name" value="Mannitol_dh"/>
    <property type="match status" value="1"/>
</dbReference>
<feature type="domain" description="Mannitol dehydrogenase N-terminal" evidence="4">
    <location>
        <begin position="34"/>
        <end position="275"/>
    </location>
</feature>
<dbReference type="RefSeq" id="WP_110042533.1">
    <property type="nucleotide sequence ID" value="NZ_CP054612.1"/>
</dbReference>
<dbReference type="GO" id="GO:0008926">
    <property type="term" value="F:mannitol-1-phosphate 5-dehydrogenase activity"/>
    <property type="evidence" value="ECO:0007669"/>
    <property type="project" value="UniProtKB-EC"/>
</dbReference>
<dbReference type="AlphaFoldDB" id="A0A2V2YY49"/>
<gene>
    <name evidence="6" type="ORF">DFQ01_102166</name>
</gene>
<evidence type="ECO:0000313" key="7">
    <source>
        <dbReference type="Proteomes" id="UP000246635"/>
    </source>
</evidence>
<accession>A0A2V2YY49</accession>
<proteinExistence type="predicted"/>
<dbReference type="EMBL" id="QGTQ01000002">
    <property type="protein sequence ID" value="PWW07274.1"/>
    <property type="molecule type" value="Genomic_DNA"/>
</dbReference>
<evidence type="ECO:0000256" key="2">
    <source>
        <dbReference type="ARBA" id="ARBA00023027"/>
    </source>
</evidence>
<dbReference type="Pfam" id="PF08125">
    <property type="entry name" value="Mannitol_dh_C"/>
    <property type="match status" value="1"/>
</dbReference>
<keyword evidence="1" id="KW-0560">Oxidoreductase</keyword>
<dbReference type="Gene3D" id="3.40.50.720">
    <property type="entry name" value="NAD(P)-binding Rossmann-like Domain"/>
    <property type="match status" value="1"/>
</dbReference>
<reference evidence="6 7" key="1">
    <citation type="submission" date="2018-05" db="EMBL/GenBank/DDBJ databases">
        <title>Genomic Encyclopedia of Type Strains, Phase III (KMG-III): the genomes of soil and plant-associated and newly described type strains.</title>
        <authorList>
            <person name="Whitman W."/>
        </authorList>
    </citation>
    <scope>NUCLEOTIDE SEQUENCE [LARGE SCALE GENOMIC DNA]</scope>
    <source>
        <strain evidence="6 7">CECT 5696</strain>
    </source>
</reference>
<dbReference type="InterPro" id="IPR036291">
    <property type="entry name" value="NAD(P)-bd_dom_sf"/>
</dbReference>